<sequence>MTTVTTETSDDPSTSRLLDATARPRPNVDFVTIRVPSWTTPMPLTPISATAASCMELELVDGVMRASATAPLRGAAGEATPPRVTDSPGTPSLRERHHARAPSQQLSLSFLPRVLCVDGAQLEAPLAGEADDAQSSSSVTGGAHQRPHDNSVTAARHSNLTPTGGGGCSTGTSPDRPWGCGGACTFCASTDAPLLMLSTPCAHSMTTMTTTTTLLRHDVLRRPRALLERAPPRGEPQPDAGAAAAPPQQLQCGVRHQP</sequence>
<dbReference type="EMBL" id="ATMH01010841">
    <property type="protein sequence ID" value="EPY16857.1"/>
    <property type="molecule type" value="Genomic_DNA"/>
</dbReference>
<organism evidence="2 3">
    <name type="scientific">Strigomonas culicis</name>
    <dbReference type="NCBI Taxonomy" id="28005"/>
    <lineage>
        <taxon>Eukaryota</taxon>
        <taxon>Discoba</taxon>
        <taxon>Euglenozoa</taxon>
        <taxon>Kinetoplastea</taxon>
        <taxon>Metakinetoplastina</taxon>
        <taxon>Trypanosomatida</taxon>
        <taxon>Trypanosomatidae</taxon>
        <taxon>Strigomonadinae</taxon>
        <taxon>Strigomonas</taxon>
    </lineage>
</organism>
<feature type="region of interest" description="Disordered" evidence="1">
    <location>
        <begin position="72"/>
        <end position="104"/>
    </location>
</feature>
<evidence type="ECO:0000313" key="3">
    <source>
        <dbReference type="Proteomes" id="UP000015354"/>
    </source>
</evidence>
<feature type="compositionally biased region" description="Polar residues" evidence="1">
    <location>
        <begin position="1"/>
        <end position="16"/>
    </location>
</feature>
<keyword evidence="3" id="KW-1185">Reference proteome</keyword>
<protein>
    <submittedName>
        <fullName evidence="2">Uncharacterized protein</fullName>
    </submittedName>
</protein>
<feature type="region of interest" description="Disordered" evidence="1">
    <location>
        <begin position="227"/>
        <end position="258"/>
    </location>
</feature>
<gene>
    <name evidence="2" type="ORF">STCU_10940</name>
</gene>
<feature type="compositionally biased region" description="Polar residues" evidence="1">
    <location>
        <begin position="150"/>
        <end position="160"/>
    </location>
</feature>
<proteinExistence type="predicted"/>
<feature type="region of interest" description="Disordered" evidence="1">
    <location>
        <begin position="127"/>
        <end position="170"/>
    </location>
</feature>
<comment type="caution">
    <text evidence="2">The sequence shown here is derived from an EMBL/GenBank/DDBJ whole genome shotgun (WGS) entry which is preliminary data.</text>
</comment>
<evidence type="ECO:0000256" key="1">
    <source>
        <dbReference type="SAM" id="MobiDB-lite"/>
    </source>
</evidence>
<evidence type="ECO:0000313" key="2">
    <source>
        <dbReference type="EMBL" id="EPY16857.1"/>
    </source>
</evidence>
<reference evidence="2 3" key="1">
    <citation type="journal article" date="2013" name="PLoS ONE">
        <title>Predicting the Proteins of Angomonas deanei, Strigomonas culicis and Their Respective Endosymbionts Reveals New Aspects of the Trypanosomatidae Family.</title>
        <authorList>
            <person name="Motta M.C."/>
            <person name="Martins A.C."/>
            <person name="de Souza S.S."/>
            <person name="Catta-Preta C.M."/>
            <person name="Silva R."/>
            <person name="Klein C.C."/>
            <person name="de Almeida L.G."/>
            <person name="de Lima Cunha O."/>
            <person name="Ciapina L.P."/>
            <person name="Brocchi M."/>
            <person name="Colabardini A.C."/>
            <person name="de Araujo Lima B."/>
            <person name="Machado C.R."/>
            <person name="de Almeida Soares C.M."/>
            <person name="Probst C.M."/>
            <person name="de Menezes C.B."/>
            <person name="Thompson C.E."/>
            <person name="Bartholomeu D.C."/>
            <person name="Gradia D.F."/>
            <person name="Pavoni D.P."/>
            <person name="Grisard E.C."/>
            <person name="Fantinatti-Garboggini F."/>
            <person name="Marchini F.K."/>
            <person name="Rodrigues-Luiz G.F."/>
            <person name="Wagner G."/>
            <person name="Goldman G.H."/>
            <person name="Fietto J.L."/>
            <person name="Elias M.C."/>
            <person name="Goldman M.H."/>
            <person name="Sagot M.F."/>
            <person name="Pereira M."/>
            <person name="Stoco P.H."/>
            <person name="de Mendonca-Neto R.P."/>
            <person name="Teixeira S.M."/>
            <person name="Maciel T.E."/>
            <person name="de Oliveira Mendes T.A."/>
            <person name="Urmenyi T.P."/>
            <person name="de Souza W."/>
            <person name="Schenkman S."/>
            <person name="de Vasconcelos A.T."/>
        </authorList>
    </citation>
    <scope>NUCLEOTIDE SEQUENCE [LARGE SCALE GENOMIC DNA]</scope>
</reference>
<dbReference type="Proteomes" id="UP000015354">
    <property type="component" value="Unassembled WGS sequence"/>
</dbReference>
<accession>S9TFK5</accession>
<feature type="region of interest" description="Disordered" evidence="1">
    <location>
        <begin position="1"/>
        <end position="21"/>
    </location>
</feature>
<feature type="compositionally biased region" description="Low complexity" evidence="1">
    <location>
        <begin position="237"/>
        <end position="251"/>
    </location>
</feature>
<name>S9TFK5_9TRYP</name>
<dbReference type="AlphaFoldDB" id="S9TFK5"/>